<sequence length="240" mass="26996">MSAEPSQMPSAVDHQAAISDYSDTPVGRTLNTPDSATNQYQSVGDESVSSITVTELGELLEKKEMDRPLRALIYVRVSTLRQVTDGESLERQLQNLRKLAREQGYEVVFEIVDDGETGTDFRRAGIRRVLKLARSGKFDVLVVNDVSRIGRNAPETLYLLHLLNNEGIRVNMEREEVNIGECIDDLITTTLKSLSAHVSTETRVTNSLKTVIHKFENQRNWWSVFNTVPLGYQAEKGDDQ</sequence>
<evidence type="ECO:0000313" key="6">
    <source>
        <dbReference type="EMBL" id="MFC6838389.1"/>
    </source>
</evidence>
<dbReference type="Pfam" id="PF00239">
    <property type="entry name" value="Resolvase"/>
    <property type="match status" value="1"/>
</dbReference>
<accession>A0ABD5UHM8</accession>
<protein>
    <submittedName>
        <fullName evidence="6">Recombinase family protein</fullName>
    </submittedName>
</protein>
<dbReference type="Gene3D" id="3.40.50.1390">
    <property type="entry name" value="Resolvase, N-terminal catalytic domain"/>
    <property type="match status" value="1"/>
</dbReference>
<dbReference type="AlphaFoldDB" id="A0ABD5UHM8"/>
<feature type="region of interest" description="Disordered" evidence="4">
    <location>
        <begin position="1"/>
        <end position="44"/>
    </location>
</feature>
<evidence type="ECO:0000259" key="5">
    <source>
        <dbReference type="PROSITE" id="PS51736"/>
    </source>
</evidence>
<feature type="compositionally biased region" description="Polar residues" evidence="4">
    <location>
        <begin position="29"/>
        <end position="44"/>
    </location>
</feature>
<evidence type="ECO:0000313" key="7">
    <source>
        <dbReference type="Proteomes" id="UP001596406"/>
    </source>
</evidence>
<dbReference type="GO" id="GO:0015074">
    <property type="term" value="P:DNA integration"/>
    <property type="evidence" value="ECO:0007669"/>
    <property type="project" value="UniProtKB-KW"/>
</dbReference>
<dbReference type="RefSeq" id="WP_304450079.1">
    <property type="nucleotide sequence ID" value="NZ_JARRAH010000005.1"/>
</dbReference>
<dbReference type="InterPro" id="IPR006118">
    <property type="entry name" value="Recombinase_CS"/>
</dbReference>
<dbReference type="InterPro" id="IPR006119">
    <property type="entry name" value="Resolv_N"/>
</dbReference>
<dbReference type="PROSITE" id="PS00397">
    <property type="entry name" value="RECOMBINASES_1"/>
    <property type="match status" value="1"/>
</dbReference>
<dbReference type="PANTHER" id="PTHR30461:SF2">
    <property type="entry name" value="SERINE RECOMBINASE PINE-RELATED"/>
    <property type="match status" value="1"/>
</dbReference>
<keyword evidence="3" id="KW-0233">DNA recombination</keyword>
<dbReference type="SUPFAM" id="SSF53041">
    <property type="entry name" value="Resolvase-like"/>
    <property type="match status" value="1"/>
</dbReference>
<dbReference type="SMART" id="SM00857">
    <property type="entry name" value="Resolvase"/>
    <property type="match status" value="1"/>
</dbReference>
<proteinExistence type="predicted"/>
<name>A0ABD5UHM8_9EURY</name>
<dbReference type="CDD" id="cd00338">
    <property type="entry name" value="Ser_Recombinase"/>
    <property type="match status" value="1"/>
</dbReference>
<feature type="domain" description="Resolvase/invertase-type recombinase catalytic" evidence="5">
    <location>
        <begin position="70"/>
        <end position="221"/>
    </location>
</feature>
<dbReference type="EMBL" id="JBHSXM010000005">
    <property type="protein sequence ID" value="MFC6838389.1"/>
    <property type="molecule type" value="Genomic_DNA"/>
</dbReference>
<gene>
    <name evidence="6" type="ORF">ACFQHK_18055</name>
</gene>
<evidence type="ECO:0000256" key="4">
    <source>
        <dbReference type="SAM" id="MobiDB-lite"/>
    </source>
</evidence>
<comment type="caution">
    <text evidence="6">The sequence shown here is derived from an EMBL/GenBank/DDBJ whole genome shotgun (WGS) entry which is preliminary data.</text>
</comment>
<keyword evidence="2" id="KW-0238">DNA-binding</keyword>
<evidence type="ECO:0000256" key="1">
    <source>
        <dbReference type="ARBA" id="ARBA00022908"/>
    </source>
</evidence>
<reference evidence="6 7" key="1">
    <citation type="journal article" date="2019" name="Int. J. Syst. Evol. Microbiol.">
        <title>The Global Catalogue of Microorganisms (GCM) 10K type strain sequencing project: providing services to taxonomists for standard genome sequencing and annotation.</title>
        <authorList>
            <consortium name="The Broad Institute Genomics Platform"/>
            <consortium name="The Broad Institute Genome Sequencing Center for Infectious Disease"/>
            <person name="Wu L."/>
            <person name="Ma J."/>
        </authorList>
    </citation>
    <scope>NUCLEOTIDE SEQUENCE [LARGE SCALE GENOMIC DNA]</scope>
    <source>
        <strain evidence="6 7">PSRA2</strain>
    </source>
</reference>
<evidence type="ECO:0000256" key="3">
    <source>
        <dbReference type="ARBA" id="ARBA00023172"/>
    </source>
</evidence>
<keyword evidence="1" id="KW-0229">DNA integration</keyword>
<dbReference type="InterPro" id="IPR050639">
    <property type="entry name" value="SSR_resolvase"/>
</dbReference>
<dbReference type="GO" id="GO:0003677">
    <property type="term" value="F:DNA binding"/>
    <property type="evidence" value="ECO:0007669"/>
    <property type="project" value="UniProtKB-KW"/>
</dbReference>
<dbReference type="Proteomes" id="UP001596406">
    <property type="component" value="Unassembled WGS sequence"/>
</dbReference>
<evidence type="ECO:0000256" key="2">
    <source>
        <dbReference type="ARBA" id="ARBA00023125"/>
    </source>
</evidence>
<keyword evidence="7" id="KW-1185">Reference proteome</keyword>
<organism evidence="6 7">
    <name type="scientific">Halomarina ordinaria</name>
    <dbReference type="NCBI Taxonomy" id="3033939"/>
    <lineage>
        <taxon>Archaea</taxon>
        <taxon>Methanobacteriati</taxon>
        <taxon>Methanobacteriota</taxon>
        <taxon>Stenosarchaea group</taxon>
        <taxon>Halobacteria</taxon>
        <taxon>Halobacteriales</taxon>
        <taxon>Natronomonadaceae</taxon>
        <taxon>Halomarina</taxon>
    </lineage>
</organism>
<dbReference type="InterPro" id="IPR036162">
    <property type="entry name" value="Resolvase-like_N_sf"/>
</dbReference>
<dbReference type="GO" id="GO:0006310">
    <property type="term" value="P:DNA recombination"/>
    <property type="evidence" value="ECO:0007669"/>
    <property type="project" value="UniProtKB-KW"/>
</dbReference>
<dbReference type="PROSITE" id="PS51736">
    <property type="entry name" value="RECOMBINASES_3"/>
    <property type="match status" value="1"/>
</dbReference>
<dbReference type="PANTHER" id="PTHR30461">
    <property type="entry name" value="DNA-INVERTASE FROM LAMBDOID PROPHAGE"/>
    <property type="match status" value="1"/>
</dbReference>